<dbReference type="Pfam" id="PF07596">
    <property type="entry name" value="SBP_bac_10"/>
    <property type="match status" value="1"/>
</dbReference>
<name>A0A517Z8J6_9PLAN</name>
<dbReference type="InterPro" id="IPR045584">
    <property type="entry name" value="Pilin-like"/>
</dbReference>
<dbReference type="NCBIfam" id="TIGR04294">
    <property type="entry name" value="pre_pil_HX9DG"/>
    <property type="match status" value="1"/>
</dbReference>
<dbReference type="SUPFAM" id="SSF54523">
    <property type="entry name" value="Pili subunits"/>
    <property type="match status" value="1"/>
</dbReference>
<dbReference type="PANTHER" id="PTHR30093">
    <property type="entry name" value="GENERAL SECRETION PATHWAY PROTEIN G"/>
    <property type="match status" value="1"/>
</dbReference>
<dbReference type="InterPro" id="IPR027558">
    <property type="entry name" value="Pre_pil_HX9DG_C"/>
</dbReference>
<dbReference type="InterPro" id="IPR011453">
    <property type="entry name" value="DUF1559"/>
</dbReference>
<accession>A0A517Z8J6</accession>
<dbReference type="EMBL" id="CP036275">
    <property type="protein sequence ID" value="QDU38808.1"/>
    <property type="molecule type" value="Genomic_DNA"/>
</dbReference>
<reference evidence="2 3" key="1">
    <citation type="submission" date="2019-02" db="EMBL/GenBank/DDBJ databases">
        <title>Deep-cultivation of Planctomycetes and their phenomic and genomic characterization uncovers novel biology.</title>
        <authorList>
            <person name="Wiegand S."/>
            <person name="Jogler M."/>
            <person name="Boedeker C."/>
            <person name="Pinto D."/>
            <person name="Vollmers J."/>
            <person name="Rivas-Marin E."/>
            <person name="Kohn T."/>
            <person name="Peeters S.H."/>
            <person name="Heuer A."/>
            <person name="Rast P."/>
            <person name="Oberbeckmann S."/>
            <person name="Bunk B."/>
            <person name="Jeske O."/>
            <person name="Meyerdierks A."/>
            <person name="Storesund J.E."/>
            <person name="Kallscheuer N."/>
            <person name="Luecker S."/>
            <person name="Lage O.M."/>
            <person name="Pohl T."/>
            <person name="Merkel B.J."/>
            <person name="Hornburger P."/>
            <person name="Mueller R.-W."/>
            <person name="Bruemmer F."/>
            <person name="Labrenz M."/>
            <person name="Spormann A.M."/>
            <person name="Op den Camp H."/>
            <person name="Overmann J."/>
            <person name="Amann R."/>
            <person name="Jetten M.S.M."/>
            <person name="Mascher T."/>
            <person name="Medema M.H."/>
            <person name="Devos D.P."/>
            <person name="Kaster A.-K."/>
            <person name="Ovreas L."/>
            <person name="Rohde M."/>
            <person name="Galperin M.Y."/>
            <person name="Jogler C."/>
        </authorList>
    </citation>
    <scope>NUCLEOTIDE SEQUENCE [LARGE SCALE GENOMIC DNA]</scope>
    <source>
        <strain evidence="2 3">Mal4</strain>
    </source>
</reference>
<gene>
    <name evidence="2" type="ORF">Mal4_31380</name>
</gene>
<proteinExistence type="predicted"/>
<keyword evidence="3" id="KW-1185">Reference proteome</keyword>
<dbReference type="AlphaFoldDB" id="A0A517Z8J6"/>
<dbReference type="Proteomes" id="UP000320496">
    <property type="component" value="Chromosome"/>
</dbReference>
<sequence length="851" mass="90896">MFRRRNQVGVCLMALGGIAVGLGLLNAQQRVGTLNPEVLLPVNAVLYVKADGALLHEEKWRETAAYDALVKSGLYDVLKEAVVDTVEQLGQRGQAGEAWKAFEHVRNNGVSFAAALANQPDGAPSPWAILVVHEAGGYDNRLSELLAGTGERELQFDVEKIGNRTVHRKMIPDTPGVEVAFWTEGPHLVLVGGMGAVDAAIAVADGDVAGIRSGTAWASYSDWGDAQATFDATSVFWFDFKAVREMFGGMPLPLPGSDPQNPKRVSDALEVLGLATLDGIVSRSGYKGRALWSESHIVTGGERRGLLKLLDQEPFTLDDLPPLPQNLTGLYATRFDCGAAWDVLTDVARDVEQFIGLGGPESQVDQFLGMADEALGISIRDDLLAALGSLSCVYGDGSQGILGFGGALTVSVEDPSRLRATLRNLLGSAQRELQREDVPFRVRSIERRGREVVLLEIAEGAFSPALCIDGEWMCIGLDAQSVDAFLLRRDGDLPTWEPSPEAEEALAAVPQEIIGLSMTDPRPAIRSLMSMAPMLVGFAEAGARASGELPPGFEWPLSASDLPPAELVVAPLFPNVTVATVDETGVHYTSRVALPAFPMFGGADGATTIATTGVLVALLLPAVQSARSAARRTQSANNLKQIALALHNHHDVYRALPRGTIENDDLEPDERLSWFVSILPFVEQQALQREIDSETGWEADANRQALMSRIDVLMNPGVSDAGDSGYAPTHYVGIAGLGEDGPTLPLRDPKAGMFGYNRATSFRDVTDGLSNTLMTSEASDDFGPWGAGGNATIRPFTTKPYINGPDGIGGPYPGGCNMGLGDGAVRFISEDIDPSVIEAMTTINGRERVDF</sequence>
<evidence type="ECO:0000259" key="1">
    <source>
        <dbReference type="Pfam" id="PF07596"/>
    </source>
</evidence>
<organism evidence="2 3">
    <name type="scientific">Maioricimonas rarisocia</name>
    <dbReference type="NCBI Taxonomy" id="2528026"/>
    <lineage>
        <taxon>Bacteria</taxon>
        <taxon>Pseudomonadati</taxon>
        <taxon>Planctomycetota</taxon>
        <taxon>Planctomycetia</taxon>
        <taxon>Planctomycetales</taxon>
        <taxon>Planctomycetaceae</taxon>
        <taxon>Maioricimonas</taxon>
    </lineage>
</organism>
<evidence type="ECO:0000313" key="2">
    <source>
        <dbReference type="EMBL" id="QDU38808.1"/>
    </source>
</evidence>
<dbReference type="PANTHER" id="PTHR30093:SF2">
    <property type="entry name" value="TYPE II SECRETION SYSTEM PROTEIN H"/>
    <property type="match status" value="1"/>
</dbReference>
<protein>
    <recommendedName>
        <fullName evidence="1">DUF1559 domain-containing protein</fullName>
    </recommendedName>
</protein>
<dbReference type="KEGG" id="mri:Mal4_31380"/>
<feature type="domain" description="DUF1559" evidence="1">
    <location>
        <begin position="624"/>
        <end position="834"/>
    </location>
</feature>
<evidence type="ECO:0000313" key="3">
    <source>
        <dbReference type="Proteomes" id="UP000320496"/>
    </source>
</evidence>
<dbReference type="RefSeq" id="WP_197443502.1">
    <property type="nucleotide sequence ID" value="NZ_CP036275.1"/>
</dbReference>